<dbReference type="AlphaFoldDB" id="A0A6A5XKM2"/>
<feature type="compositionally biased region" description="Low complexity" evidence="1">
    <location>
        <begin position="104"/>
        <end position="132"/>
    </location>
</feature>
<dbReference type="Proteomes" id="UP000799778">
    <property type="component" value="Unassembled WGS sequence"/>
</dbReference>
<proteinExistence type="predicted"/>
<dbReference type="GeneID" id="54285920"/>
<feature type="compositionally biased region" description="Low complexity" evidence="1">
    <location>
        <begin position="77"/>
        <end position="92"/>
    </location>
</feature>
<dbReference type="EMBL" id="ML978071">
    <property type="protein sequence ID" value="KAF2013503.1"/>
    <property type="molecule type" value="Genomic_DNA"/>
</dbReference>
<keyword evidence="3" id="KW-1185">Reference proteome</keyword>
<organism evidence="2 3">
    <name type="scientific">Aaosphaeria arxii CBS 175.79</name>
    <dbReference type="NCBI Taxonomy" id="1450172"/>
    <lineage>
        <taxon>Eukaryota</taxon>
        <taxon>Fungi</taxon>
        <taxon>Dikarya</taxon>
        <taxon>Ascomycota</taxon>
        <taxon>Pezizomycotina</taxon>
        <taxon>Dothideomycetes</taxon>
        <taxon>Pleosporomycetidae</taxon>
        <taxon>Pleosporales</taxon>
        <taxon>Pleosporales incertae sedis</taxon>
        <taxon>Aaosphaeria</taxon>
    </lineage>
</organism>
<dbReference type="RefSeq" id="XP_033381842.1">
    <property type="nucleotide sequence ID" value="XM_033528523.1"/>
</dbReference>
<evidence type="ECO:0000313" key="3">
    <source>
        <dbReference type="Proteomes" id="UP000799778"/>
    </source>
</evidence>
<feature type="non-terminal residue" evidence="2">
    <location>
        <position position="198"/>
    </location>
</feature>
<evidence type="ECO:0000313" key="2">
    <source>
        <dbReference type="EMBL" id="KAF2013503.1"/>
    </source>
</evidence>
<accession>A0A6A5XKM2</accession>
<reference evidence="2" key="1">
    <citation type="journal article" date="2020" name="Stud. Mycol.">
        <title>101 Dothideomycetes genomes: a test case for predicting lifestyles and emergence of pathogens.</title>
        <authorList>
            <person name="Haridas S."/>
            <person name="Albert R."/>
            <person name="Binder M."/>
            <person name="Bloem J."/>
            <person name="Labutti K."/>
            <person name="Salamov A."/>
            <person name="Andreopoulos B."/>
            <person name="Baker S."/>
            <person name="Barry K."/>
            <person name="Bills G."/>
            <person name="Bluhm B."/>
            <person name="Cannon C."/>
            <person name="Castanera R."/>
            <person name="Culley D."/>
            <person name="Daum C."/>
            <person name="Ezra D."/>
            <person name="Gonzalez J."/>
            <person name="Henrissat B."/>
            <person name="Kuo A."/>
            <person name="Liang C."/>
            <person name="Lipzen A."/>
            <person name="Lutzoni F."/>
            <person name="Magnuson J."/>
            <person name="Mondo S."/>
            <person name="Nolan M."/>
            <person name="Ohm R."/>
            <person name="Pangilinan J."/>
            <person name="Park H.-J."/>
            <person name="Ramirez L."/>
            <person name="Alfaro M."/>
            <person name="Sun H."/>
            <person name="Tritt A."/>
            <person name="Yoshinaga Y."/>
            <person name="Zwiers L.-H."/>
            <person name="Turgeon B."/>
            <person name="Goodwin S."/>
            <person name="Spatafora J."/>
            <person name="Crous P."/>
            <person name="Grigoriev I."/>
        </authorList>
    </citation>
    <scope>NUCLEOTIDE SEQUENCE</scope>
    <source>
        <strain evidence="2">CBS 175.79</strain>
    </source>
</reference>
<sequence length="198" mass="23007">MDPFNYNGSRGYRDFDGFDVYDDYIEFDDVVESVEVGNYAGYSGVFEPNLHPRPPPGPFPQRCFTLSPTPQRHIAYPSSPQRRTSRSSSPRSDTGSLRQRRATRSSSPGSVSGSPSLRSRSSRSSSPLGPRPQRIVRIRYSDRLQRRFRLKEHFRALERAYLHHREMAMQRHQLELEQLYQLYFVFCLVLVGQFGRQN</sequence>
<evidence type="ECO:0000256" key="1">
    <source>
        <dbReference type="SAM" id="MobiDB-lite"/>
    </source>
</evidence>
<name>A0A6A5XKM2_9PLEO</name>
<feature type="region of interest" description="Disordered" evidence="1">
    <location>
        <begin position="51"/>
        <end position="134"/>
    </location>
</feature>
<protein>
    <submittedName>
        <fullName evidence="2">Uncharacterized protein</fullName>
    </submittedName>
</protein>
<gene>
    <name evidence="2" type="ORF">BU24DRAFT_424510</name>
</gene>